<dbReference type="Gene3D" id="3.40.190.10">
    <property type="entry name" value="Periplasmic binding protein-like II"/>
    <property type="match status" value="1"/>
</dbReference>
<dbReference type="OrthoDB" id="2643984at2"/>
<protein>
    <submittedName>
        <fullName evidence="3">Extracellular solute-binding protein</fullName>
    </submittedName>
</protein>
<dbReference type="PROSITE" id="PS51257">
    <property type="entry name" value="PROKAR_LIPOPROTEIN"/>
    <property type="match status" value="1"/>
</dbReference>
<evidence type="ECO:0000313" key="4">
    <source>
        <dbReference type="Proteomes" id="UP000261905"/>
    </source>
</evidence>
<dbReference type="SUPFAM" id="SSF53850">
    <property type="entry name" value="Periplasmic binding protein-like II"/>
    <property type="match status" value="1"/>
</dbReference>
<gene>
    <name evidence="3" type="ORF">DX130_16070</name>
</gene>
<name>A0A371PHP4_9BACL</name>
<dbReference type="RefSeq" id="WP_116047047.1">
    <property type="nucleotide sequence ID" value="NZ_QUBQ01000002.1"/>
</dbReference>
<dbReference type="PANTHER" id="PTHR43649:SF12">
    <property type="entry name" value="DIACETYLCHITOBIOSE BINDING PROTEIN DASA"/>
    <property type="match status" value="1"/>
</dbReference>
<feature type="compositionally biased region" description="Low complexity" evidence="1">
    <location>
        <begin position="25"/>
        <end position="41"/>
    </location>
</feature>
<evidence type="ECO:0000256" key="1">
    <source>
        <dbReference type="SAM" id="MobiDB-lite"/>
    </source>
</evidence>
<dbReference type="InterPro" id="IPR050490">
    <property type="entry name" value="Bact_solute-bd_prot1"/>
</dbReference>
<keyword evidence="4" id="KW-1185">Reference proteome</keyword>
<dbReference type="PANTHER" id="PTHR43649">
    <property type="entry name" value="ARABINOSE-BINDING PROTEIN-RELATED"/>
    <property type="match status" value="1"/>
</dbReference>
<dbReference type="EMBL" id="QUBQ01000002">
    <property type="protein sequence ID" value="REK75146.1"/>
    <property type="molecule type" value="Genomic_DNA"/>
</dbReference>
<dbReference type="Pfam" id="PF01547">
    <property type="entry name" value="SBP_bac_1"/>
    <property type="match status" value="1"/>
</dbReference>
<evidence type="ECO:0000256" key="2">
    <source>
        <dbReference type="SAM" id="SignalP"/>
    </source>
</evidence>
<proteinExistence type="predicted"/>
<feature type="chain" id="PRO_5039516282" evidence="2">
    <location>
        <begin position="23"/>
        <end position="453"/>
    </location>
</feature>
<comment type="caution">
    <text evidence="3">The sequence shown here is derived from an EMBL/GenBank/DDBJ whole genome shotgun (WGS) entry which is preliminary data.</text>
</comment>
<keyword evidence="2" id="KW-0732">Signal</keyword>
<reference evidence="3 4" key="1">
    <citation type="submission" date="2018-08" db="EMBL/GenBank/DDBJ databases">
        <title>Paenibacillus sp. M4BSY-1, whole genome shotgun sequence.</title>
        <authorList>
            <person name="Tuo L."/>
        </authorList>
    </citation>
    <scope>NUCLEOTIDE SEQUENCE [LARGE SCALE GENOMIC DNA]</scope>
    <source>
        <strain evidence="3 4">M4BSY-1</strain>
    </source>
</reference>
<evidence type="ECO:0000313" key="3">
    <source>
        <dbReference type="EMBL" id="REK75146.1"/>
    </source>
</evidence>
<feature type="signal peptide" evidence="2">
    <location>
        <begin position="1"/>
        <end position="22"/>
    </location>
</feature>
<dbReference type="Proteomes" id="UP000261905">
    <property type="component" value="Unassembled WGS sequence"/>
</dbReference>
<sequence>MRKSMLLMMLVGVLALSTILSACSSSGNGKTNTGSNGSGTKEQTTENGTDKVVKLKIWGGVPEESGPGDVVANWNANNPGIQVEYVRYVNDDSGNTKLDTALISSTDAPDIFISYGETYFNRRMHAGMTASMDELIQKTGFDVEAVIGEDNVIKHDGQIFYLPAMKQIAMVLMNQSALTSAGEELPVDWTWDDYVALAGKLTTGNVFGSFIEAPGEILPKILLTLSQPQDSYYDADGLSSFGSAAVEKGMQLQKQLYDEKSMISWPESISNNLKPYSELFTGQANMILGGTHLMRYVKNTEEFPRDFKVAFAPNPQFEKGGNVNIAGFNDLMSINSKSANKEEAMSFISWYLTEGNTAMIPGGRIPTNKQADMDKLVELFVGEAEDLIDVESLKQVLSIDYVFPKQVKSVAYAELTKILSEESEKYMMNAQPLDKTMERVKARADQAIQAESK</sequence>
<feature type="region of interest" description="Disordered" evidence="1">
    <location>
        <begin position="25"/>
        <end position="49"/>
    </location>
</feature>
<dbReference type="AlphaFoldDB" id="A0A371PHP4"/>
<dbReference type="InterPro" id="IPR006059">
    <property type="entry name" value="SBP"/>
</dbReference>
<accession>A0A371PHP4</accession>
<organism evidence="3 4">
    <name type="scientific">Paenibacillus paeoniae</name>
    <dbReference type="NCBI Taxonomy" id="2292705"/>
    <lineage>
        <taxon>Bacteria</taxon>
        <taxon>Bacillati</taxon>
        <taxon>Bacillota</taxon>
        <taxon>Bacilli</taxon>
        <taxon>Bacillales</taxon>
        <taxon>Paenibacillaceae</taxon>
        <taxon>Paenibacillus</taxon>
    </lineage>
</organism>